<evidence type="ECO:0000256" key="10">
    <source>
        <dbReference type="PROSITE-ProRule" id="PRU00042"/>
    </source>
</evidence>
<dbReference type="PROSITE" id="PS50157">
    <property type="entry name" value="ZINC_FINGER_C2H2_2"/>
    <property type="match status" value="3"/>
</dbReference>
<gene>
    <name evidence="13" type="primary">Cbn-hbl-1</name>
    <name evidence="13" type="ORF">CAEBREN_04840</name>
</gene>
<keyword evidence="4" id="KW-0479">Metal-binding</keyword>
<feature type="region of interest" description="Disordered" evidence="11">
    <location>
        <begin position="821"/>
        <end position="905"/>
    </location>
</feature>
<feature type="compositionally biased region" description="Basic and acidic residues" evidence="11">
    <location>
        <begin position="117"/>
        <end position="128"/>
    </location>
</feature>
<evidence type="ECO:0000256" key="1">
    <source>
        <dbReference type="ARBA" id="ARBA00004123"/>
    </source>
</evidence>
<feature type="region of interest" description="Disordered" evidence="11">
    <location>
        <begin position="114"/>
        <end position="156"/>
    </location>
</feature>
<keyword evidence="14" id="KW-1185">Reference proteome</keyword>
<dbReference type="eggNOG" id="KOG1721">
    <property type="taxonomic scope" value="Eukaryota"/>
</dbReference>
<evidence type="ECO:0000313" key="13">
    <source>
        <dbReference type="EMBL" id="EGT30121.1"/>
    </source>
</evidence>
<dbReference type="PROSITE" id="PS00028">
    <property type="entry name" value="ZINC_FINGER_C2H2_1"/>
    <property type="match status" value="1"/>
</dbReference>
<feature type="compositionally biased region" description="Polar residues" evidence="11">
    <location>
        <begin position="870"/>
        <end position="879"/>
    </location>
</feature>
<dbReference type="AlphaFoldDB" id="G0M6K5"/>
<accession>G0M6K5</accession>
<feature type="region of interest" description="Disordered" evidence="11">
    <location>
        <begin position="415"/>
        <end position="439"/>
    </location>
</feature>
<feature type="region of interest" description="Disordered" evidence="11">
    <location>
        <begin position="1"/>
        <end position="39"/>
    </location>
</feature>
<proteinExistence type="inferred from homology"/>
<feature type="compositionally biased region" description="Polar residues" evidence="11">
    <location>
        <begin position="422"/>
        <end position="439"/>
    </location>
</feature>
<dbReference type="GO" id="GO:0002119">
    <property type="term" value="P:nematode larval development"/>
    <property type="evidence" value="ECO:0007669"/>
    <property type="project" value="EnsemblMetazoa"/>
</dbReference>
<evidence type="ECO:0000256" key="9">
    <source>
        <dbReference type="ARBA" id="ARBA00023242"/>
    </source>
</evidence>
<evidence type="ECO:0000256" key="3">
    <source>
        <dbReference type="ARBA" id="ARBA00022473"/>
    </source>
</evidence>
<dbReference type="GO" id="GO:0005634">
    <property type="term" value="C:nucleus"/>
    <property type="evidence" value="ECO:0007669"/>
    <property type="project" value="UniProtKB-SubCell"/>
</dbReference>
<comment type="subcellular location">
    <subcellularLocation>
        <location evidence="1">Nucleus</location>
    </subcellularLocation>
</comment>
<keyword evidence="3" id="KW-0217">Developmental protein</keyword>
<dbReference type="PANTHER" id="PTHR24392">
    <property type="entry name" value="ZINC FINGER PROTEIN"/>
    <property type="match status" value="1"/>
</dbReference>
<dbReference type="InterPro" id="IPR036236">
    <property type="entry name" value="Znf_C2H2_sf"/>
</dbReference>
<dbReference type="FunFam" id="3.30.160.60:FF:002920">
    <property type="entry name" value="Hunchback-like protein"/>
    <property type="match status" value="1"/>
</dbReference>
<evidence type="ECO:0000256" key="11">
    <source>
        <dbReference type="SAM" id="MobiDB-lite"/>
    </source>
</evidence>
<dbReference type="STRING" id="135651.G0M6K5"/>
<evidence type="ECO:0000256" key="7">
    <source>
        <dbReference type="ARBA" id="ARBA00022833"/>
    </source>
</evidence>
<dbReference type="OrthoDB" id="10015593at2759"/>
<dbReference type="GO" id="GO:0035282">
    <property type="term" value="P:segmentation"/>
    <property type="evidence" value="ECO:0007669"/>
    <property type="project" value="UniProtKB-KW"/>
</dbReference>
<dbReference type="FunFam" id="3.30.160.60:FF:001301">
    <property type="entry name" value="Blast:Protein hunchback"/>
    <property type="match status" value="1"/>
</dbReference>
<name>G0M6K5_CAEBE</name>
<keyword evidence="7" id="KW-0862">Zinc</keyword>
<keyword evidence="5" id="KW-0677">Repeat</keyword>
<dbReference type="FunFam" id="3.30.160.60:FF:002883">
    <property type="entry name" value="Hunchback-like protein"/>
    <property type="match status" value="1"/>
</dbReference>
<protein>
    <submittedName>
        <fullName evidence="13">CBN-HBL-1 protein</fullName>
    </submittedName>
</protein>
<feature type="compositionally biased region" description="Polar residues" evidence="11">
    <location>
        <begin position="840"/>
        <end position="849"/>
    </location>
</feature>
<keyword evidence="9" id="KW-0539">Nucleus</keyword>
<feature type="domain" description="C2H2-type" evidence="12">
    <location>
        <begin position="381"/>
        <end position="409"/>
    </location>
</feature>
<evidence type="ECO:0000256" key="4">
    <source>
        <dbReference type="ARBA" id="ARBA00022723"/>
    </source>
</evidence>
<organism evidence="14">
    <name type="scientific">Caenorhabditis brenneri</name>
    <name type="common">Nematode worm</name>
    <dbReference type="NCBI Taxonomy" id="135651"/>
    <lineage>
        <taxon>Eukaryota</taxon>
        <taxon>Metazoa</taxon>
        <taxon>Ecdysozoa</taxon>
        <taxon>Nematoda</taxon>
        <taxon>Chromadorea</taxon>
        <taxon>Rhabditida</taxon>
        <taxon>Rhabditina</taxon>
        <taxon>Rhabditomorpha</taxon>
        <taxon>Rhabditoidea</taxon>
        <taxon>Rhabditidae</taxon>
        <taxon>Peloderinae</taxon>
        <taxon>Caenorhabditis</taxon>
    </lineage>
</organism>
<dbReference type="GO" id="GO:0040034">
    <property type="term" value="P:regulation of development, heterochronic"/>
    <property type="evidence" value="ECO:0007669"/>
    <property type="project" value="EnsemblMetazoa"/>
</dbReference>
<evidence type="ECO:0000256" key="5">
    <source>
        <dbReference type="ARBA" id="ARBA00022737"/>
    </source>
</evidence>
<evidence type="ECO:0000259" key="12">
    <source>
        <dbReference type="PROSITE" id="PS50157"/>
    </source>
</evidence>
<dbReference type="GO" id="GO:0018991">
    <property type="term" value="P:egg-laying behavior"/>
    <property type="evidence" value="ECO:0007669"/>
    <property type="project" value="EnsemblMetazoa"/>
</dbReference>
<dbReference type="OMA" id="EYHYRNH"/>
<feature type="region of interest" description="Disordered" evidence="11">
    <location>
        <begin position="535"/>
        <end position="556"/>
    </location>
</feature>
<comment type="similarity">
    <text evidence="2">Belongs to the hunchback C2H2-type zinc-finger protein family.</text>
</comment>
<feature type="region of interest" description="Disordered" evidence="11">
    <location>
        <begin position="295"/>
        <end position="348"/>
    </location>
</feature>
<evidence type="ECO:0000256" key="8">
    <source>
        <dbReference type="ARBA" id="ARBA00023125"/>
    </source>
</evidence>
<dbReference type="InParanoid" id="G0M6K5"/>
<keyword evidence="6 10" id="KW-0863">Zinc-finger</keyword>
<keyword evidence="8" id="KW-0238">DNA-binding</keyword>
<feature type="compositionally biased region" description="Basic and acidic residues" evidence="11">
    <location>
        <begin position="821"/>
        <end position="830"/>
    </location>
</feature>
<evidence type="ECO:0000256" key="6">
    <source>
        <dbReference type="ARBA" id="ARBA00022771"/>
    </source>
</evidence>
<evidence type="ECO:0000313" key="14">
    <source>
        <dbReference type="Proteomes" id="UP000008068"/>
    </source>
</evidence>
<feature type="domain" description="C2H2-type" evidence="12">
    <location>
        <begin position="590"/>
        <end position="617"/>
    </location>
</feature>
<dbReference type="GO" id="GO:0000122">
    <property type="term" value="P:negative regulation of transcription by RNA polymerase II"/>
    <property type="evidence" value="ECO:0007669"/>
    <property type="project" value="EnsemblMetazoa"/>
</dbReference>
<reference evidence="14" key="1">
    <citation type="submission" date="2011-07" db="EMBL/GenBank/DDBJ databases">
        <authorList>
            <consortium name="Caenorhabditis brenneri Sequencing and Analysis Consortium"/>
            <person name="Wilson R.K."/>
        </authorList>
    </citation>
    <scope>NUCLEOTIDE SEQUENCE [LARGE SCALE GENOMIC DNA]</scope>
    <source>
        <strain evidence="14">PB2801</strain>
    </source>
</reference>
<evidence type="ECO:0000256" key="2">
    <source>
        <dbReference type="ARBA" id="ARBA00007746"/>
    </source>
</evidence>
<feature type="domain" description="C2H2-type" evidence="12">
    <location>
        <begin position="618"/>
        <end position="645"/>
    </location>
</feature>
<dbReference type="PANTHER" id="PTHR24392:SF49">
    <property type="entry name" value="PROTEIN HUNCHBACK"/>
    <property type="match status" value="1"/>
</dbReference>
<dbReference type="HOGENOM" id="CLU_318384_0_0_1"/>
<feature type="compositionally biased region" description="Low complexity" evidence="11">
    <location>
        <begin position="297"/>
        <end position="333"/>
    </location>
</feature>
<dbReference type="EMBL" id="GL379786">
    <property type="protein sequence ID" value="EGT30121.1"/>
    <property type="molecule type" value="Genomic_DNA"/>
</dbReference>
<sequence>MATVTRNKVTHLEAHAPFQVHTDSTPAAKNKKAKGARRSQMPFGYSDIINKPALIGDEWPPAGNWSANNNSLGDWDKCCEAASKVPQHLAEKFAKTSLKMLTAQQPVEKIHPGHGYVRRDEHDRKSAERIGSYDVSASTSPGNDEGVHSDNDHVDVDGTTQTEMEVDEKEDTILPECHPKPVVKIEVKSEVIEDKNEEASLISESAVTPTPAVNPFFPTTLVAPIAVTPQITNVDKMQSPLITDFLKLTQEQFQEVLSEAAKIRKASTDSVGFVRSGTSAFSNIEPKELLIRSPSANNNTLLNNNNNNNNNNNEETSVPTISSASTPTTTSASFCRPPGLGPVAHPPTQNGQTPMLVCPICGFMCPSKFHFNSHMNTHGDHQCSMCDYTSRTEGRLKKHMRESHTVEEQLKAGLELEPVKENGTQSTSPKGSVCSKDSNATSPINETFNLSTTMASILDSTTNAIAATSTTEAPSALAALTLDMSSTPNLLSTLAQTNFGASALDQIKAISENPNFMPENGMNLATALGAVSQAIKGEPASPEKSQNGESRRSSSGKLKIFKCKQCGHQSLSKDDQWAHARSHIPAEKQLNCQHCNFVTEYKHHLEYHYRNHIGSKPFQCKKCSYNCVNKSMLNSHMKSHTNHYQFRCMDCTYATKYCHSLKLHLKKYNHRRVPEGMDGSGGDASPPLTSSDATITFSPLTNVKTEIKSEPVEPVTSIASTFPFNPMMANNGFSFANQMLLNKFDSMRNAAQVPSFKCPMCDFVGGTQEEQMRHSMSHILNSTSVPTTIASLYNSLNLPTLESLKPTTAEADESMDCEVKIEDDGSTESHCDEDEEMDQSSDLAVSPTGSSQVSSVDDEQVKKEPIATNGKHSPMSNDSAVERDRESADDAPHSPSDMASVASPPHLPVSIAAPIPMVPKPENFLQAFLNTQAATQFAFNFASQGPFVQCQHCSTPFNVSSPLLLSL</sequence>
<dbReference type="Proteomes" id="UP000008068">
    <property type="component" value="Unassembled WGS sequence"/>
</dbReference>
<dbReference type="SUPFAM" id="SSF57667">
    <property type="entry name" value="beta-beta-alpha zinc fingers"/>
    <property type="match status" value="2"/>
</dbReference>
<dbReference type="Gene3D" id="3.30.160.60">
    <property type="entry name" value="Classic Zinc Finger"/>
    <property type="match status" value="3"/>
</dbReference>
<dbReference type="GO" id="GO:0009792">
    <property type="term" value="P:embryo development ending in birth or egg hatching"/>
    <property type="evidence" value="ECO:0007669"/>
    <property type="project" value="EnsemblMetazoa"/>
</dbReference>
<dbReference type="SMART" id="SM00355">
    <property type="entry name" value="ZnF_C2H2"/>
    <property type="match status" value="7"/>
</dbReference>
<dbReference type="GO" id="GO:0000977">
    <property type="term" value="F:RNA polymerase II transcription regulatory region sequence-specific DNA binding"/>
    <property type="evidence" value="ECO:0007669"/>
    <property type="project" value="EnsemblMetazoa"/>
</dbReference>
<dbReference type="GO" id="GO:0008270">
    <property type="term" value="F:zinc ion binding"/>
    <property type="evidence" value="ECO:0007669"/>
    <property type="project" value="UniProtKB-KW"/>
</dbReference>
<feature type="compositionally biased region" description="Polar residues" evidence="11">
    <location>
        <begin position="543"/>
        <end position="556"/>
    </location>
</feature>
<feature type="compositionally biased region" description="Basic and acidic residues" evidence="11">
    <location>
        <begin position="145"/>
        <end position="156"/>
    </location>
</feature>
<feature type="compositionally biased region" description="Basic and acidic residues" evidence="11">
    <location>
        <begin position="880"/>
        <end position="892"/>
    </location>
</feature>
<dbReference type="FunCoup" id="G0M6K5">
    <property type="interactions" value="165"/>
</dbReference>
<dbReference type="InterPro" id="IPR013087">
    <property type="entry name" value="Znf_C2H2_type"/>
</dbReference>
<dbReference type="Pfam" id="PF00096">
    <property type="entry name" value="zf-C2H2"/>
    <property type="match status" value="1"/>
</dbReference>